<organism evidence="2 3">
    <name type="scientific">Candidatus Tokpelaia hoelldobleri</name>
    <dbReference type="NCBI Taxonomy" id="1902579"/>
    <lineage>
        <taxon>Bacteria</taxon>
        <taxon>Pseudomonadati</taxon>
        <taxon>Pseudomonadota</taxon>
        <taxon>Alphaproteobacteria</taxon>
        <taxon>Hyphomicrobiales</taxon>
        <taxon>Candidatus Tokpelaia</taxon>
    </lineage>
</organism>
<accession>A0A1U9JV75</accession>
<dbReference type="Proteomes" id="UP000188912">
    <property type="component" value="Chromosome"/>
</dbReference>
<dbReference type="AlphaFoldDB" id="A0A1U9JV75"/>
<dbReference type="PROSITE" id="PS50965">
    <property type="entry name" value="NERD"/>
    <property type="match status" value="1"/>
</dbReference>
<dbReference type="InterPro" id="IPR011528">
    <property type="entry name" value="NERD"/>
</dbReference>
<dbReference type="STRING" id="1902579.BHV28_10690"/>
<evidence type="ECO:0000313" key="3">
    <source>
        <dbReference type="Proteomes" id="UP000188912"/>
    </source>
</evidence>
<dbReference type="KEGG" id="thd:BHV28_10690"/>
<name>A0A1U9JV75_9HYPH</name>
<protein>
    <submittedName>
        <fullName evidence="2">Nuclease-related domain-containing protein</fullName>
    </submittedName>
</protein>
<dbReference type="EMBL" id="CP017315">
    <property type="protein sequence ID" value="AQS41759.1"/>
    <property type="molecule type" value="Genomic_DNA"/>
</dbReference>
<gene>
    <name evidence="2" type="ORF">BHV28_10690</name>
</gene>
<proteinExistence type="predicted"/>
<evidence type="ECO:0000259" key="1">
    <source>
        <dbReference type="PROSITE" id="PS50965"/>
    </source>
</evidence>
<feature type="domain" description="NERD" evidence="1">
    <location>
        <begin position="35"/>
        <end position="156"/>
    </location>
</feature>
<dbReference type="Pfam" id="PF08378">
    <property type="entry name" value="NERD"/>
    <property type="match status" value="1"/>
</dbReference>
<evidence type="ECO:0000313" key="2">
    <source>
        <dbReference type="EMBL" id="AQS41759.1"/>
    </source>
</evidence>
<sequence length="230" mass="27168">MPIIIFCIISIFFIFLIIWGNRNKIFLEKITEIHRGTEAERDLILELVKAGFSEKEIFHDLYIKRFNGTFSQVDLVVLTEVGILVFEVKDYSGWIFGNGRNQQWTQVLAYGKEKYRFYNPIKQNYSHIVELHKKIGNFSKVPVYSIVVFYGDCELKDINFIPERNFVTKSERVMEVISHIINSNNTVDYNDKSKVIEILEDCVKNGENIETQIQHIENIKHMFDEDRVFR</sequence>
<reference evidence="2 3" key="2">
    <citation type="journal article" date="2016" name="Sci. Rep.">
        <title>The genome of Rhizobiales bacteria in predatory ants reveals urease gene functions but no genes for nitrogen fixation.</title>
        <authorList>
            <person name="Neuvonen M.M."/>
            <person name="Tamarit D."/>
            <person name="Naslund K."/>
            <person name="Liebig J."/>
            <person name="Feldhaar H."/>
            <person name="Moran N.A."/>
            <person name="Guy L."/>
            <person name="Andersson S.G."/>
        </authorList>
    </citation>
    <scope>NUCLEOTIDE SEQUENCE [LARGE SCALE GENOMIC DNA]</scope>
    <source>
        <strain evidence="2 3">Hsal</strain>
    </source>
</reference>
<reference evidence="2 3" key="1">
    <citation type="journal article" date="2010" name="Science">
        <title>Genomic comparison of the ants Camponotus floridanus and Harpegnathos saltator.</title>
        <authorList>
            <person name="Bonasio R."/>
            <person name="Zhang G."/>
            <person name="Ye C."/>
            <person name="Mutti N.S."/>
            <person name="Fang X."/>
            <person name="Qin N."/>
            <person name="Donahue G."/>
            <person name="Yang P."/>
            <person name="Li Q."/>
            <person name="Li C."/>
            <person name="Zhang P."/>
            <person name="Huang Z."/>
            <person name="Berger S.L."/>
            <person name="Reinberg D."/>
            <person name="Wang J."/>
            <person name="Liebig J."/>
        </authorList>
    </citation>
    <scope>NUCLEOTIDE SEQUENCE [LARGE SCALE GENOMIC DNA]</scope>
    <source>
        <strain evidence="2 3">Hsal</strain>
    </source>
</reference>
<keyword evidence="3" id="KW-1185">Reference proteome</keyword>